<dbReference type="EMBL" id="JAQZCI010000002">
    <property type="protein sequence ID" value="MDD7962742.1"/>
    <property type="molecule type" value="Genomic_DNA"/>
</dbReference>
<proteinExistence type="predicted"/>
<evidence type="ECO:0000313" key="2">
    <source>
        <dbReference type="EMBL" id="MDD7962742.1"/>
    </source>
</evidence>
<keyword evidence="3" id="KW-1185">Reference proteome</keyword>
<evidence type="ECO:0000313" key="3">
    <source>
        <dbReference type="Proteomes" id="UP001218170"/>
    </source>
</evidence>
<protein>
    <submittedName>
        <fullName evidence="2">DUF4166 domain-containing protein</fullName>
    </submittedName>
</protein>
<feature type="domain" description="DUF4166" evidence="1">
    <location>
        <begin position="26"/>
        <end position="204"/>
    </location>
</feature>
<sequence length="223" mass="24478">MFSKRAQEGDGLSVYQRALGARFVLLDPRLQRYFGPVPPGSTGVGHGVFEHAGYRGPRWLRPLMVIFAAAEVMFPDAASNVPFTVENTPGPGTSLRGVRLFRFPNRARRMVDAMTASRGGEVVDRVGRGGLLEVRLRPEVTRGGMRLRSVALALRAGRLRLPLPPMASVVVDERVDRVDPARQRVDGRVSMWPVGEIFRYRGSFTYRIQSAVGNPSAGVVPPA</sequence>
<dbReference type="Pfam" id="PF13761">
    <property type="entry name" value="DUF4166"/>
    <property type="match status" value="1"/>
</dbReference>
<name>A0ABT5SIY3_9MICO</name>
<dbReference type="RefSeq" id="WP_274264595.1">
    <property type="nucleotide sequence ID" value="NZ_JAQZCI010000002.1"/>
</dbReference>
<evidence type="ECO:0000259" key="1">
    <source>
        <dbReference type="Pfam" id="PF13761"/>
    </source>
</evidence>
<organism evidence="2 3">
    <name type="scientific">Microbacterium thalli</name>
    <dbReference type="NCBI Taxonomy" id="3027921"/>
    <lineage>
        <taxon>Bacteria</taxon>
        <taxon>Bacillati</taxon>
        <taxon>Actinomycetota</taxon>
        <taxon>Actinomycetes</taxon>
        <taxon>Micrococcales</taxon>
        <taxon>Microbacteriaceae</taxon>
        <taxon>Microbacterium</taxon>
    </lineage>
</organism>
<dbReference type="Proteomes" id="UP001218170">
    <property type="component" value="Unassembled WGS sequence"/>
</dbReference>
<gene>
    <name evidence="2" type="ORF">PUW80_10330</name>
</gene>
<comment type="caution">
    <text evidence="2">The sequence shown here is derived from an EMBL/GenBank/DDBJ whole genome shotgun (WGS) entry which is preliminary data.</text>
</comment>
<accession>A0ABT5SIY3</accession>
<dbReference type="InterPro" id="IPR025311">
    <property type="entry name" value="DUF4166"/>
</dbReference>
<reference evidence="2 3" key="1">
    <citation type="submission" date="2023-02" db="EMBL/GenBank/DDBJ databases">
        <title>Study of novel species of the Microbacterium genus.</title>
        <authorList>
            <person name="Arroyo-Herrera I."/>
            <person name="Roman-Ponce B."/>
            <person name="Vasquez-Murrieta M.S."/>
        </authorList>
    </citation>
    <scope>NUCLEOTIDE SEQUENCE [LARGE SCALE GENOMIC DNA]</scope>
    <source>
        <strain evidence="2 3">NE1TT3</strain>
    </source>
</reference>